<organism evidence="3 4">
    <name type="scientific">Oceanisphaera profunda</name>
    <dbReference type="NCBI Taxonomy" id="1416627"/>
    <lineage>
        <taxon>Bacteria</taxon>
        <taxon>Pseudomonadati</taxon>
        <taxon>Pseudomonadota</taxon>
        <taxon>Gammaproteobacteria</taxon>
        <taxon>Aeromonadales</taxon>
        <taxon>Aeromonadaceae</taxon>
        <taxon>Oceanisphaera</taxon>
    </lineage>
</organism>
<dbReference type="EMBL" id="CP021377">
    <property type="protein sequence ID" value="ART81381.1"/>
    <property type="molecule type" value="Genomic_DNA"/>
</dbReference>
<dbReference type="RefSeq" id="WP_087034465.1">
    <property type="nucleotide sequence ID" value="NZ_CP021377.1"/>
</dbReference>
<comment type="similarity">
    <text evidence="1">Belongs to the UPF0065 (bug) family.</text>
</comment>
<evidence type="ECO:0000313" key="4">
    <source>
        <dbReference type="Proteomes" id="UP000243937"/>
    </source>
</evidence>
<evidence type="ECO:0000256" key="1">
    <source>
        <dbReference type="ARBA" id="ARBA00006987"/>
    </source>
</evidence>
<dbReference type="KEGG" id="opf:CBP31_00985"/>
<reference evidence="3 4" key="1">
    <citation type="journal article" date="2014" name="Int. J. Syst. Evol. Microbiol.">
        <title>Oceanisphaera profunda sp. nov., a marine bacterium isolated from deep-sea sediment, and emended description of the genus Oceanisphaera.</title>
        <authorList>
            <person name="Xu Z."/>
            <person name="Zhang X.Y."/>
            <person name="Su H.N."/>
            <person name="Yu Z.C."/>
            <person name="Liu C."/>
            <person name="Li H."/>
            <person name="Chen X.L."/>
            <person name="Song X.Y."/>
            <person name="Xie B.B."/>
            <person name="Qin Q.L."/>
            <person name="Zhou B.C."/>
            <person name="Shi M."/>
            <person name="Huang Y."/>
            <person name="Zhang Y.Z."/>
        </authorList>
    </citation>
    <scope>NUCLEOTIDE SEQUENCE [LARGE SCALE GENOMIC DNA]</scope>
    <source>
        <strain evidence="3 4">SM1222</strain>
    </source>
</reference>
<dbReference type="CDD" id="cd07012">
    <property type="entry name" value="PBP2_Bug_TTT"/>
    <property type="match status" value="1"/>
</dbReference>
<dbReference type="PIRSF" id="PIRSF017082">
    <property type="entry name" value="YflP"/>
    <property type="match status" value="1"/>
</dbReference>
<evidence type="ECO:0000256" key="2">
    <source>
        <dbReference type="SAM" id="SignalP"/>
    </source>
</evidence>
<sequence length="322" mass="33981">MYKLSNVLCATVLTVAAGSAYAAADYPSKPITLIVPWSAGGGSDAVGRQLAMGLQKELGQPVNVVNKTGGAGVIGHMTMKRARPDGYTLGLGTAEIATYKHIGTADISYTDFTPIALLNVDYASFTVNTDSPWKNLSEALADLKAKPNTYTVSGSAPGAAYHLSFAGFIDQQGIDPQTINLVPSEGAAPGLQELAANGVDIVFNSLPETESMSKSGRIRTLAVLSNDRLSTFPDVPSAKEVTGEEWVQGSWRGLVGPANLPEDVVARLSIAADKVFNSEMFQTFMVGRGFGPVWADAAGFEAYMKEQDEKNAITIKKLGLAN</sequence>
<dbReference type="PANTHER" id="PTHR42928">
    <property type="entry name" value="TRICARBOXYLATE-BINDING PROTEIN"/>
    <property type="match status" value="1"/>
</dbReference>
<dbReference type="InterPro" id="IPR042100">
    <property type="entry name" value="Bug_dom1"/>
</dbReference>
<dbReference type="Proteomes" id="UP000243937">
    <property type="component" value="Chromosome"/>
</dbReference>
<feature type="signal peptide" evidence="2">
    <location>
        <begin position="1"/>
        <end position="22"/>
    </location>
</feature>
<keyword evidence="2" id="KW-0732">Signal</keyword>
<dbReference type="Gene3D" id="3.40.190.10">
    <property type="entry name" value="Periplasmic binding protein-like II"/>
    <property type="match status" value="1"/>
</dbReference>
<dbReference type="PANTHER" id="PTHR42928:SF5">
    <property type="entry name" value="BLR1237 PROTEIN"/>
    <property type="match status" value="1"/>
</dbReference>
<protein>
    <submittedName>
        <fullName evidence="3">ABC transporter substrate-binding protein</fullName>
    </submittedName>
</protein>
<keyword evidence="4" id="KW-1185">Reference proteome</keyword>
<feature type="chain" id="PRO_5011009026" evidence="2">
    <location>
        <begin position="23"/>
        <end position="322"/>
    </location>
</feature>
<dbReference type="AlphaFoldDB" id="A0A1Y0D1J0"/>
<proteinExistence type="inferred from homology"/>
<gene>
    <name evidence="3" type="ORF">CBP31_00985</name>
</gene>
<evidence type="ECO:0000313" key="3">
    <source>
        <dbReference type="EMBL" id="ART81381.1"/>
    </source>
</evidence>
<dbReference type="Gene3D" id="3.40.190.150">
    <property type="entry name" value="Bordetella uptake gene, domain 1"/>
    <property type="match status" value="1"/>
</dbReference>
<name>A0A1Y0D1J0_9GAMM</name>
<dbReference type="SUPFAM" id="SSF53850">
    <property type="entry name" value="Periplasmic binding protein-like II"/>
    <property type="match status" value="1"/>
</dbReference>
<dbReference type="OrthoDB" id="5171643at2"/>
<dbReference type="InterPro" id="IPR005064">
    <property type="entry name" value="BUG"/>
</dbReference>
<accession>A0A1Y0D1J0</accession>
<dbReference type="Pfam" id="PF03401">
    <property type="entry name" value="TctC"/>
    <property type="match status" value="1"/>
</dbReference>